<evidence type="ECO:0000256" key="9">
    <source>
        <dbReference type="ARBA" id="ARBA00023277"/>
    </source>
</evidence>
<dbReference type="Gene3D" id="3.40.50.720">
    <property type="entry name" value="NAD(P)-binding Rossmann-like Domain"/>
    <property type="match status" value="1"/>
</dbReference>
<dbReference type="NCBIfam" id="TIGR01179">
    <property type="entry name" value="galE"/>
    <property type="match status" value="1"/>
</dbReference>
<evidence type="ECO:0000256" key="4">
    <source>
        <dbReference type="ARBA" id="ARBA00007637"/>
    </source>
</evidence>
<proteinExistence type="inferred from homology"/>
<keyword evidence="8 10" id="KW-0413">Isomerase</keyword>
<evidence type="ECO:0000256" key="2">
    <source>
        <dbReference type="ARBA" id="ARBA00001911"/>
    </source>
</evidence>
<comment type="subunit">
    <text evidence="10">Homodimer.</text>
</comment>
<dbReference type="Gene3D" id="3.90.25.10">
    <property type="entry name" value="UDP-galactose 4-epimerase, domain 1"/>
    <property type="match status" value="1"/>
</dbReference>
<evidence type="ECO:0000256" key="6">
    <source>
        <dbReference type="ARBA" id="ARBA00018569"/>
    </source>
</evidence>
<accession>A0A0G0CAN7</accession>
<evidence type="ECO:0000313" key="13">
    <source>
        <dbReference type="Proteomes" id="UP000033995"/>
    </source>
</evidence>
<sequence length="328" mass="36813">MGKKILVTGGAGYIGSFMVRQLAEKNYEVVVLDNLSYGHIEAVKDFRLEKIDLVTDTQKLDDLFENEKFSAVVHMASFIQMGESFVNPAKYYLNNVVGFLNLMEAMRKGNCKKIVLSSSAGVYGNPERLPIDENDSKDPLNPYGETKYIMERILEDYDGAYEIKFVSLRYFNAAGASLDGSIGEAHSEESHLIPNIITKAIKGEEIEIFGSDYDTPDGTCIRDYIHVLDLVEAHSLALEFLDNGKSEVFNLGIGKGYSNKEIIEMIKKVTGLELKIKYGPKRVGDANSLYASNEKIKKVLGWIPKYNLKDIVKSSFIWHNTHPNGYHN</sequence>
<dbReference type="InterPro" id="IPR001509">
    <property type="entry name" value="Epimerase_deHydtase"/>
</dbReference>
<dbReference type="GO" id="GO:0003978">
    <property type="term" value="F:UDP-glucose 4-epimerase activity"/>
    <property type="evidence" value="ECO:0007669"/>
    <property type="project" value="UniProtKB-UniRule"/>
</dbReference>
<feature type="domain" description="NAD-dependent epimerase/dehydratase" evidence="11">
    <location>
        <begin position="5"/>
        <end position="252"/>
    </location>
</feature>
<dbReference type="CDD" id="cd05247">
    <property type="entry name" value="UDP_G4E_1_SDR_e"/>
    <property type="match status" value="1"/>
</dbReference>
<dbReference type="EMBL" id="LBOZ01000001">
    <property type="protein sequence ID" value="KKP48245.1"/>
    <property type="molecule type" value="Genomic_DNA"/>
</dbReference>
<comment type="similarity">
    <text evidence="4 10">Belongs to the NAD(P)-dependent epimerase/dehydratase family.</text>
</comment>
<gene>
    <name evidence="12" type="ORF">UR38_C0001G0041</name>
</gene>
<keyword evidence="9 10" id="KW-0119">Carbohydrate metabolism</keyword>
<evidence type="ECO:0000256" key="1">
    <source>
        <dbReference type="ARBA" id="ARBA00000083"/>
    </source>
</evidence>
<dbReference type="PATRIC" id="fig|1618561.3.peg.40"/>
<comment type="caution">
    <text evidence="12">The sequence shown here is derived from an EMBL/GenBank/DDBJ whole genome shotgun (WGS) entry which is preliminary data.</text>
</comment>
<comment type="cofactor">
    <cofactor evidence="2 10">
        <name>NAD(+)</name>
        <dbReference type="ChEBI" id="CHEBI:57540"/>
    </cofactor>
</comment>
<organism evidence="12 13">
    <name type="scientific">Candidatus Woesebacteria bacterium GW2011_GWA2_33_28</name>
    <dbReference type="NCBI Taxonomy" id="1618561"/>
    <lineage>
        <taxon>Bacteria</taxon>
        <taxon>Candidatus Woeseibacteriota</taxon>
    </lineage>
</organism>
<dbReference type="AlphaFoldDB" id="A0A0G0CAN7"/>
<dbReference type="InterPro" id="IPR005886">
    <property type="entry name" value="UDP_G4E"/>
</dbReference>
<comment type="pathway">
    <text evidence="3 10">Carbohydrate metabolism; galactose metabolism.</text>
</comment>
<dbReference type="InterPro" id="IPR036291">
    <property type="entry name" value="NAD(P)-bd_dom_sf"/>
</dbReference>
<name>A0A0G0CAN7_9BACT</name>
<evidence type="ECO:0000313" key="12">
    <source>
        <dbReference type="EMBL" id="KKP48245.1"/>
    </source>
</evidence>
<evidence type="ECO:0000256" key="7">
    <source>
        <dbReference type="ARBA" id="ARBA00023027"/>
    </source>
</evidence>
<evidence type="ECO:0000256" key="10">
    <source>
        <dbReference type="RuleBase" id="RU366046"/>
    </source>
</evidence>
<evidence type="ECO:0000256" key="3">
    <source>
        <dbReference type="ARBA" id="ARBA00004947"/>
    </source>
</evidence>
<reference evidence="12 13" key="1">
    <citation type="journal article" date="2015" name="Nature">
        <title>rRNA introns, odd ribosomes, and small enigmatic genomes across a large radiation of phyla.</title>
        <authorList>
            <person name="Brown C.T."/>
            <person name="Hug L.A."/>
            <person name="Thomas B.C."/>
            <person name="Sharon I."/>
            <person name="Castelle C.J."/>
            <person name="Singh A."/>
            <person name="Wilkins M.J."/>
            <person name="Williams K.H."/>
            <person name="Banfield J.F."/>
        </authorList>
    </citation>
    <scope>NUCLEOTIDE SEQUENCE [LARGE SCALE GENOMIC DNA]</scope>
</reference>
<dbReference type="EC" id="5.1.3.2" evidence="5 10"/>
<dbReference type="Proteomes" id="UP000033995">
    <property type="component" value="Unassembled WGS sequence"/>
</dbReference>
<evidence type="ECO:0000256" key="5">
    <source>
        <dbReference type="ARBA" id="ARBA00013189"/>
    </source>
</evidence>
<dbReference type="GO" id="GO:0006012">
    <property type="term" value="P:galactose metabolic process"/>
    <property type="evidence" value="ECO:0007669"/>
    <property type="project" value="UniProtKB-UniPathway"/>
</dbReference>
<dbReference type="Pfam" id="PF01370">
    <property type="entry name" value="Epimerase"/>
    <property type="match status" value="1"/>
</dbReference>
<evidence type="ECO:0000259" key="11">
    <source>
        <dbReference type="Pfam" id="PF01370"/>
    </source>
</evidence>
<protein>
    <recommendedName>
        <fullName evidence="6 10">UDP-glucose 4-epimerase</fullName>
        <ecNumber evidence="5 10">5.1.3.2</ecNumber>
    </recommendedName>
</protein>
<comment type="catalytic activity">
    <reaction evidence="1 10">
        <text>UDP-alpha-D-glucose = UDP-alpha-D-galactose</text>
        <dbReference type="Rhea" id="RHEA:22168"/>
        <dbReference type="ChEBI" id="CHEBI:58885"/>
        <dbReference type="ChEBI" id="CHEBI:66914"/>
        <dbReference type="EC" id="5.1.3.2"/>
    </reaction>
</comment>
<dbReference type="UniPathway" id="UPA00214"/>
<dbReference type="PANTHER" id="PTHR43725">
    <property type="entry name" value="UDP-GLUCOSE 4-EPIMERASE"/>
    <property type="match status" value="1"/>
</dbReference>
<evidence type="ECO:0000256" key="8">
    <source>
        <dbReference type="ARBA" id="ARBA00023235"/>
    </source>
</evidence>
<dbReference type="SUPFAM" id="SSF51735">
    <property type="entry name" value="NAD(P)-binding Rossmann-fold domains"/>
    <property type="match status" value="1"/>
</dbReference>
<dbReference type="PANTHER" id="PTHR43725:SF53">
    <property type="entry name" value="UDP-ARABINOSE 4-EPIMERASE 1"/>
    <property type="match status" value="1"/>
</dbReference>
<keyword evidence="7 10" id="KW-0520">NAD</keyword>